<feature type="region of interest" description="Disordered" evidence="1">
    <location>
        <begin position="558"/>
        <end position="838"/>
    </location>
</feature>
<keyword evidence="3" id="KW-1185">Reference proteome</keyword>
<dbReference type="GO" id="GO:0005634">
    <property type="term" value="C:nucleus"/>
    <property type="evidence" value="ECO:0007669"/>
    <property type="project" value="TreeGrafter"/>
</dbReference>
<feature type="compositionally biased region" description="Basic and acidic residues" evidence="1">
    <location>
        <begin position="725"/>
        <end position="747"/>
    </location>
</feature>
<feature type="compositionally biased region" description="Acidic residues" evidence="1">
    <location>
        <begin position="827"/>
        <end position="838"/>
    </location>
</feature>
<dbReference type="Pfam" id="PF07093">
    <property type="entry name" value="SGT1"/>
    <property type="match status" value="1"/>
</dbReference>
<feature type="compositionally biased region" description="Acidic residues" evidence="1">
    <location>
        <begin position="798"/>
        <end position="813"/>
    </location>
</feature>
<evidence type="ECO:0000313" key="2">
    <source>
        <dbReference type="EMBL" id="GJJ68141.1"/>
    </source>
</evidence>
<dbReference type="EMBL" id="BQFW01000001">
    <property type="protein sequence ID" value="GJJ68141.1"/>
    <property type="molecule type" value="Genomic_DNA"/>
</dbReference>
<comment type="caution">
    <text evidence="2">The sequence shown here is derived from an EMBL/GenBank/DDBJ whole genome shotgun (WGS) entry which is preliminary data.</text>
</comment>
<dbReference type="AlphaFoldDB" id="A0A9P3LRM4"/>
<dbReference type="Proteomes" id="UP000827284">
    <property type="component" value="Unassembled WGS sequence"/>
</dbReference>
<protein>
    <submittedName>
        <fullName evidence="2">Uncharacterized protein</fullName>
    </submittedName>
</protein>
<evidence type="ECO:0000313" key="3">
    <source>
        <dbReference type="Proteomes" id="UP000827284"/>
    </source>
</evidence>
<dbReference type="OrthoDB" id="27237at2759"/>
<name>A0A9P3LRM4_9FUNG</name>
<evidence type="ECO:0000256" key="1">
    <source>
        <dbReference type="SAM" id="MobiDB-lite"/>
    </source>
</evidence>
<proteinExistence type="predicted"/>
<feature type="compositionally biased region" description="Acidic residues" evidence="1">
    <location>
        <begin position="680"/>
        <end position="690"/>
    </location>
</feature>
<reference evidence="2" key="1">
    <citation type="submission" date="2021-11" db="EMBL/GenBank/DDBJ databases">
        <authorList>
            <person name="Herlambang A."/>
            <person name="Guo Y."/>
            <person name="Takashima Y."/>
            <person name="Nishizawa T."/>
        </authorList>
    </citation>
    <scope>NUCLEOTIDE SEQUENCE</scope>
    <source>
        <strain evidence="2">E1425</strain>
    </source>
</reference>
<feature type="compositionally biased region" description="Polar residues" evidence="1">
    <location>
        <begin position="708"/>
        <end position="724"/>
    </location>
</feature>
<gene>
    <name evidence="2" type="ORF">EMPS_00487</name>
</gene>
<sequence>MDSAFPPQEQIQEQRRALAEDTVSYAIYLRPDSQSPPNESHDSNSSVLVAKTLINSIVKEIAGNYIWHKDAFSLRLQKEKGSVPAYLRGETRFGDCLDDEWLVVHILREITKRIPGSIARVQDNDGEFLLIEAADHIPSWLDPDNSENRVFLYEGNLHIIPIATTQEGKKTFPTMLGTKSQAPKLQDALDLIWQQVIIEDPSSKGAFPIPTRATARIQQSAFAPLTVEVSSEEYAAFKMREQKHYARCQIPITIARLLKERPELVTRASEAFYTRDTAAMAVCSRMEKFLPAAVGITSAPPSPVRRLGRNSTEFVTTAVCFTRTCYAQLMGQQFRPPKSWDGIVPSLIPEEANDPEKAKEAELGMKLTCGFEILCSPSYPKDFGFEEGQKIQMEDFPFATDGGWHIFKRSLVARQYFGDERPGSKRYQELEHRAQEQYLENKSDQLLQQEESLDEDDGQPAMFSVSFYGHGYHPVQEIERILAHTKNQSTNDVATLVDNRKGDDDSWMDVDLQVLEDMMRARGFGGASMDTESGSKSGLDMQQMLDRFGEFIQEGQGGIEGAEFLDERSDEDESDEDERDHSQSDEAALANEPEGSDEDEDIFASDYEEKQARKQAAKRAATSGAFVFESDGTEVNAKPSQRAGFELNPGQFKDILTKTFGVPSSAQSGTKPVPARVLESDEDEDEEMDDGDLKEYMAELDAELSGTKIGQSFEKTTASRSTKSLSDDSNARSDKGKGKVVDGDRQFSKSAKPAKPEKNLEDLLKKFTDRSRRGPSRQGPLPMAGGSYGYDPASMAFADDEDEDEDENEDDGDMAVNSGARISAISPEDELGDEIDDDDDVEEVVDIDMNLAKNLLESFKSQGGLPGPGGNLLSRLGIVLPRDDEDADNQDDESE</sequence>
<accession>A0A9P3LRM4</accession>
<feature type="compositionally biased region" description="Acidic residues" evidence="1">
    <location>
        <begin position="568"/>
        <end position="578"/>
    </location>
</feature>
<reference evidence="2" key="2">
    <citation type="journal article" date="2022" name="Microbiol. Resour. Announc.">
        <title>Whole-Genome Sequence of Entomortierella parvispora E1425, a Mucoromycotan Fungus Associated with Burkholderiaceae-Related Endosymbiotic Bacteria.</title>
        <authorList>
            <person name="Herlambang A."/>
            <person name="Guo Y."/>
            <person name="Takashima Y."/>
            <person name="Narisawa K."/>
            <person name="Ohta H."/>
            <person name="Nishizawa T."/>
        </authorList>
    </citation>
    <scope>NUCLEOTIDE SEQUENCE</scope>
    <source>
        <strain evidence="2">E1425</strain>
    </source>
</reference>
<dbReference type="InterPro" id="IPR010770">
    <property type="entry name" value="Ecd"/>
</dbReference>
<organism evidence="2 3">
    <name type="scientific">Entomortierella parvispora</name>
    <dbReference type="NCBI Taxonomy" id="205924"/>
    <lineage>
        <taxon>Eukaryota</taxon>
        <taxon>Fungi</taxon>
        <taxon>Fungi incertae sedis</taxon>
        <taxon>Mucoromycota</taxon>
        <taxon>Mortierellomycotina</taxon>
        <taxon>Mortierellomycetes</taxon>
        <taxon>Mortierellales</taxon>
        <taxon>Mortierellaceae</taxon>
        <taxon>Entomortierella</taxon>
    </lineage>
</organism>
<dbReference type="PANTHER" id="PTHR13060:SF0">
    <property type="entry name" value="PROTEIN ECDYSONELESS HOMOLOG"/>
    <property type="match status" value="1"/>
</dbReference>
<dbReference type="PANTHER" id="PTHR13060">
    <property type="entry name" value="SGT1 PROTEIN HSGT1 SUPPRESSOR OF GCR2"/>
    <property type="match status" value="1"/>
</dbReference>
<feature type="compositionally biased region" description="Basic and acidic residues" evidence="1">
    <location>
        <begin position="754"/>
        <end position="772"/>
    </location>
</feature>
<feature type="compositionally biased region" description="Acidic residues" evidence="1">
    <location>
        <begin position="594"/>
        <end position="603"/>
    </location>
</feature>